<feature type="region of interest" description="Disordered" evidence="1">
    <location>
        <begin position="46"/>
        <end position="65"/>
    </location>
</feature>
<organism evidence="2 3">
    <name type="scientific">Rhizobium rhizogenes</name>
    <name type="common">Agrobacterium rhizogenes</name>
    <dbReference type="NCBI Taxonomy" id="359"/>
    <lineage>
        <taxon>Bacteria</taxon>
        <taxon>Pseudomonadati</taxon>
        <taxon>Pseudomonadota</taxon>
        <taxon>Alphaproteobacteria</taxon>
        <taxon>Hyphomicrobiales</taxon>
        <taxon>Rhizobiaceae</taxon>
        <taxon>Rhizobium/Agrobacterium group</taxon>
        <taxon>Rhizobium</taxon>
    </lineage>
</organism>
<dbReference type="Proteomes" id="UP000473658">
    <property type="component" value="Unassembled WGS sequence"/>
</dbReference>
<evidence type="ECO:0000313" key="3">
    <source>
        <dbReference type="Proteomes" id="UP000473658"/>
    </source>
</evidence>
<proteinExistence type="predicted"/>
<comment type="caution">
    <text evidence="2">The sequence shown here is derived from an EMBL/GenBank/DDBJ whole genome shotgun (WGS) entry which is preliminary data.</text>
</comment>
<protein>
    <submittedName>
        <fullName evidence="2">Uncharacterized protein</fullName>
    </submittedName>
</protein>
<reference evidence="2 3" key="1">
    <citation type="submission" date="2018-08" db="EMBL/GenBank/DDBJ databases">
        <title>Crown Gall in kiwifruit.</title>
        <authorList>
            <person name="Visnovsky S.B."/>
            <person name="Pitman A.R."/>
        </authorList>
    </citation>
    <scope>NUCLEOTIDE SEQUENCE [LARGE SCALE GENOMIC DNA]</scope>
    <source>
        <strain evidence="2 3">SBV_302_78_2</strain>
    </source>
</reference>
<accession>A0AA88JUA6</accession>
<gene>
    <name evidence="2" type="ORF">DXM27_05030</name>
</gene>
<dbReference type="EMBL" id="QRFF01000001">
    <property type="protein sequence ID" value="KAA3504774.1"/>
    <property type="molecule type" value="Genomic_DNA"/>
</dbReference>
<sequence>MSDQTKAGDGIHENHWCEHPGCTKWGGWGFSRSKAEKPNWWCPEHYPHRDKFRASGLSPSFVESP</sequence>
<name>A0AA88JUA6_RHIRH</name>
<dbReference type="AlphaFoldDB" id="A0AA88JUA6"/>
<evidence type="ECO:0000313" key="2">
    <source>
        <dbReference type="EMBL" id="KAA3504774.1"/>
    </source>
</evidence>
<evidence type="ECO:0000256" key="1">
    <source>
        <dbReference type="SAM" id="MobiDB-lite"/>
    </source>
</evidence>